<organism evidence="3 4">
    <name type="scientific">Streptacidiphilus cavernicola</name>
    <dbReference type="NCBI Taxonomy" id="3342716"/>
    <lineage>
        <taxon>Bacteria</taxon>
        <taxon>Bacillati</taxon>
        <taxon>Actinomycetota</taxon>
        <taxon>Actinomycetes</taxon>
        <taxon>Kitasatosporales</taxon>
        <taxon>Streptomycetaceae</taxon>
        <taxon>Streptacidiphilus</taxon>
    </lineage>
</organism>
<comment type="caution">
    <text evidence="3">The sequence shown here is derived from an EMBL/GenBank/DDBJ whole genome shotgun (WGS) entry which is preliminary data.</text>
</comment>
<dbReference type="InterPro" id="IPR030678">
    <property type="entry name" value="Peptide/Ni-bd"/>
</dbReference>
<keyword evidence="4" id="KW-1185">Reference proteome</keyword>
<dbReference type="RefSeq" id="WP_380531436.1">
    <property type="nucleotide sequence ID" value="NZ_JBHFAB010000002.1"/>
</dbReference>
<sequence>MPYPDPAARTVPTRARSRAAAVLATAFFCLFGAAACGSTNHTDHTGSAAPAAARGGTLVVGATGTLPNPDTILGGAGYEGTSLVSFQIYEGLTRYDLLTHTDRPAPVTSALASSWTVAPDGVTWTFTLRKGVTFQDGTPFDADAVVFNLDRYFKKGSRYYSAALGAAAQEYGGDIASYRKVDADHVVLVTKAANGHFTDDLTHLLIASPTAVAKYGDTGFSQHPVGTGPFAFASESGNQEIDLVANTTYWRGAPKLDRLVVKSLPDAAARTAALRSGDVNLIDYPNPDDIAALTAAGAKVDTNSYDHIWYWILDRSKAPWNNLKVRQAANYAVNRAAIADDLLHGTAAPAYQAAPKGTLAYDPAGNVYSYDPAKAKQLLAEAGYPHGFSSTVTVPTAGSGNLLPVPIAEAIQRDLAVVGITVKIRTTDWSSLLGAEAKGQVALGSDALAQSTTLFQSESLLPLFLGSNSPFWTGHYSDPAVDRLFAAASSSLDQGTRKTDYTQALDRVTQDAPWLFVVNDRDPRALSPKVHGFVQPQSWFLDLTGVWVQK</sequence>
<reference evidence="3 4" key="1">
    <citation type="submission" date="2024-09" db="EMBL/GenBank/DDBJ databases">
        <authorList>
            <person name="Lee S.D."/>
        </authorList>
    </citation>
    <scope>NUCLEOTIDE SEQUENCE [LARGE SCALE GENOMIC DNA]</scope>
    <source>
        <strain evidence="3 4">N8-3</strain>
    </source>
</reference>
<dbReference type="Pfam" id="PF00496">
    <property type="entry name" value="SBP_bac_5"/>
    <property type="match status" value="1"/>
</dbReference>
<dbReference type="Gene3D" id="3.40.190.10">
    <property type="entry name" value="Periplasmic binding protein-like II"/>
    <property type="match status" value="1"/>
</dbReference>
<keyword evidence="1" id="KW-0732">Signal</keyword>
<name>A0ABV6VP61_9ACTN</name>
<dbReference type="InterPro" id="IPR039424">
    <property type="entry name" value="SBP_5"/>
</dbReference>
<feature type="domain" description="Solute-binding protein family 5" evidence="2">
    <location>
        <begin position="108"/>
        <end position="444"/>
    </location>
</feature>
<dbReference type="Gene3D" id="3.10.105.10">
    <property type="entry name" value="Dipeptide-binding Protein, Domain 3"/>
    <property type="match status" value="1"/>
</dbReference>
<feature type="signal peptide" evidence="1">
    <location>
        <begin position="1"/>
        <end position="35"/>
    </location>
</feature>
<dbReference type="Proteomes" id="UP001592531">
    <property type="component" value="Unassembled WGS sequence"/>
</dbReference>
<proteinExistence type="predicted"/>
<dbReference type="EMBL" id="JBHFAB010000002">
    <property type="protein sequence ID" value="MFC1415531.1"/>
    <property type="molecule type" value="Genomic_DNA"/>
</dbReference>
<dbReference type="Gene3D" id="3.90.76.10">
    <property type="entry name" value="Dipeptide-binding Protein, Domain 1"/>
    <property type="match status" value="1"/>
</dbReference>
<protein>
    <submittedName>
        <fullName evidence="3">ABC transporter substrate-binding protein</fullName>
    </submittedName>
</protein>
<dbReference type="PANTHER" id="PTHR30290">
    <property type="entry name" value="PERIPLASMIC BINDING COMPONENT OF ABC TRANSPORTER"/>
    <property type="match status" value="1"/>
</dbReference>
<dbReference type="SUPFAM" id="SSF53850">
    <property type="entry name" value="Periplasmic binding protein-like II"/>
    <property type="match status" value="1"/>
</dbReference>
<evidence type="ECO:0000256" key="1">
    <source>
        <dbReference type="SAM" id="SignalP"/>
    </source>
</evidence>
<feature type="chain" id="PRO_5045848401" evidence="1">
    <location>
        <begin position="36"/>
        <end position="550"/>
    </location>
</feature>
<evidence type="ECO:0000259" key="2">
    <source>
        <dbReference type="Pfam" id="PF00496"/>
    </source>
</evidence>
<dbReference type="PIRSF" id="PIRSF002741">
    <property type="entry name" value="MppA"/>
    <property type="match status" value="1"/>
</dbReference>
<dbReference type="InterPro" id="IPR000914">
    <property type="entry name" value="SBP_5_dom"/>
</dbReference>
<evidence type="ECO:0000313" key="4">
    <source>
        <dbReference type="Proteomes" id="UP001592531"/>
    </source>
</evidence>
<gene>
    <name evidence="3" type="ORF">ACEZDE_02570</name>
</gene>
<evidence type="ECO:0000313" key="3">
    <source>
        <dbReference type="EMBL" id="MFC1415531.1"/>
    </source>
</evidence>
<dbReference type="PANTHER" id="PTHR30290:SF83">
    <property type="entry name" value="ABC TRANSPORTER SUBSTRATE-BINDING PROTEIN"/>
    <property type="match status" value="1"/>
</dbReference>
<accession>A0ABV6VP61</accession>